<feature type="non-terminal residue" evidence="1">
    <location>
        <position position="80"/>
    </location>
</feature>
<name>A0A0F9CPX0_9ZZZZ</name>
<gene>
    <name evidence="1" type="ORF">LCGC14_2297460</name>
</gene>
<reference evidence="1" key="1">
    <citation type="journal article" date="2015" name="Nature">
        <title>Complex archaea that bridge the gap between prokaryotes and eukaryotes.</title>
        <authorList>
            <person name="Spang A."/>
            <person name="Saw J.H."/>
            <person name="Jorgensen S.L."/>
            <person name="Zaremba-Niedzwiedzka K."/>
            <person name="Martijn J."/>
            <person name="Lind A.E."/>
            <person name="van Eijk R."/>
            <person name="Schleper C."/>
            <person name="Guy L."/>
            <person name="Ettema T.J."/>
        </authorList>
    </citation>
    <scope>NUCLEOTIDE SEQUENCE</scope>
</reference>
<sequence length="80" mass="8887">MAQSLVTHLLKQLNLKGYQPRIGIEIADLNEYFSPFKTFSSDVQTYTGEIIGAPKIRLSVDRLGGFVKASGMTLKVLNQE</sequence>
<protein>
    <submittedName>
        <fullName evidence="1">Uncharacterized protein</fullName>
    </submittedName>
</protein>
<accession>A0A0F9CPX0</accession>
<comment type="caution">
    <text evidence="1">The sequence shown here is derived from an EMBL/GenBank/DDBJ whole genome shotgun (WGS) entry which is preliminary data.</text>
</comment>
<dbReference type="EMBL" id="LAZR01032318">
    <property type="protein sequence ID" value="KKL51239.1"/>
    <property type="molecule type" value="Genomic_DNA"/>
</dbReference>
<dbReference type="AlphaFoldDB" id="A0A0F9CPX0"/>
<organism evidence="1">
    <name type="scientific">marine sediment metagenome</name>
    <dbReference type="NCBI Taxonomy" id="412755"/>
    <lineage>
        <taxon>unclassified sequences</taxon>
        <taxon>metagenomes</taxon>
        <taxon>ecological metagenomes</taxon>
    </lineage>
</organism>
<proteinExistence type="predicted"/>
<evidence type="ECO:0000313" key="1">
    <source>
        <dbReference type="EMBL" id="KKL51239.1"/>
    </source>
</evidence>